<comment type="caution">
    <text evidence="1">The sequence shown here is derived from an EMBL/GenBank/DDBJ whole genome shotgun (WGS) entry which is preliminary data.</text>
</comment>
<proteinExistence type="predicted"/>
<evidence type="ECO:0000313" key="2">
    <source>
        <dbReference type="Proteomes" id="UP001144978"/>
    </source>
</evidence>
<organism evidence="1 2">
    <name type="scientific">Trametes sanguinea</name>
    <dbReference type="NCBI Taxonomy" id="158606"/>
    <lineage>
        <taxon>Eukaryota</taxon>
        <taxon>Fungi</taxon>
        <taxon>Dikarya</taxon>
        <taxon>Basidiomycota</taxon>
        <taxon>Agaricomycotina</taxon>
        <taxon>Agaricomycetes</taxon>
        <taxon>Polyporales</taxon>
        <taxon>Polyporaceae</taxon>
        <taxon>Trametes</taxon>
    </lineage>
</organism>
<gene>
    <name evidence="1" type="ORF">NUW54_g6843</name>
</gene>
<dbReference type="Proteomes" id="UP001144978">
    <property type="component" value="Unassembled WGS sequence"/>
</dbReference>
<evidence type="ECO:0000313" key="1">
    <source>
        <dbReference type="EMBL" id="KAJ3000052.1"/>
    </source>
</evidence>
<keyword evidence="2" id="KW-1185">Reference proteome</keyword>
<protein>
    <submittedName>
        <fullName evidence="1">Uncharacterized protein</fullName>
    </submittedName>
</protein>
<name>A0ACC1PR39_9APHY</name>
<sequence>MPAILLQRRHYNTLASILKDGPNRRCKISLHDVESALVALGFSVVNAKGSRFTFDPPVSIGRVALRLHLHKHELAYYHQDALKRAMQEFYGWGPEHLNVLNGYTVHAVPRRTPPAYMWIPSAFWSVSWQYEH</sequence>
<accession>A0ACC1PR39</accession>
<reference evidence="1" key="1">
    <citation type="submission" date="2022-08" db="EMBL/GenBank/DDBJ databases">
        <title>Genome Sequence of Pycnoporus sanguineus.</title>
        <authorList>
            <person name="Buettner E."/>
        </authorList>
    </citation>
    <scope>NUCLEOTIDE SEQUENCE</scope>
    <source>
        <strain evidence="1">CG-C14</strain>
    </source>
</reference>
<dbReference type="EMBL" id="JANSHE010001878">
    <property type="protein sequence ID" value="KAJ3000052.1"/>
    <property type="molecule type" value="Genomic_DNA"/>
</dbReference>